<evidence type="ECO:0000313" key="3">
    <source>
        <dbReference type="Proteomes" id="UP001221757"/>
    </source>
</evidence>
<dbReference type="Proteomes" id="UP001221757">
    <property type="component" value="Unassembled WGS sequence"/>
</dbReference>
<sequence length="95" mass="10928">VTCREVLVALYDSLQTPLADHEWGFSSDDLRQRMVRAWKRRGALDGGRVSLLKRVDLLGGRCKLQGFCRDTDFAAHRFLPGTRPVPDTWVVRFMH</sequence>
<comment type="caution">
    <text evidence="2">The sequence shown here is derived from an EMBL/GenBank/DDBJ whole genome shotgun (WGS) entry which is preliminary data.</text>
</comment>
<dbReference type="EMBL" id="JARKIE010000213">
    <property type="protein sequence ID" value="KAJ7665696.1"/>
    <property type="molecule type" value="Genomic_DNA"/>
</dbReference>
<proteinExistence type="predicted"/>
<evidence type="ECO:0000313" key="2">
    <source>
        <dbReference type="EMBL" id="KAJ7665696.1"/>
    </source>
</evidence>
<feature type="domain" description="DUF6699" evidence="1">
    <location>
        <begin position="1"/>
        <end position="69"/>
    </location>
</feature>
<name>A0AAD7CVA3_MYCRO</name>
<dbReference type="Pfam" id="PF20415">
    <property type="entry name" value="DUF6699"/>
    <property type="match status" value="1"/>
</dbReference>
<organism evidence="2 3">
    <name type="scientific">Mycena rosella</name>
    <name type="common">Pink bonnet</name>
    <name type="synonym">Agaricus rosellus</name>
    <dbReference type="NCBI Taxonomy" id="1033263"/>
    <lineage>
        <taxon>Eukaryota</taxon>
        <taxon>Fungi</taxon>
        <taxon>Dikarya</taxon>
        <taxon>Basidiomycota</taxon>
        <taxon>Agaricomycotina</taxon>
        <taxon>Agaricomycetes</taxon>
        <taxon>Agaricomycetidae</taxon>
        <taxon>Agaricales</taxon>
        <taxon>Marasmiineae</taxon>
        <taxon>Mycenaceae</taxon>
        <taxon>Mycena</taxon>
    </lineage>
</organism>
<protein>
    <recommendedName>
        <fullName evidence="1">DUF6699 domain-containing protein</fullName>
    </recommendedName>
</protein>
<evidence type="ECO:0000259" key="1">
    <source>
        <dbReference type="Pfam" id="PF20415"/>
    </source>
</evidence>
<dbReference type="InterPro" id="IPR046522">
    <property type="entry name" value="DUF6699"/>
</dbReference>
<dbReference type="AlphaFoldDB" id="A0AAD7CVA3"/>
<keyword evidence="3" id="KW-1185">Reference proteome</keyword>
<gene>
    <name evidence="2" type="ORF">B0H17DRAFT_951246</name>
</gene>
<feature type="non-terminal residue" evidence="2">
    <location>
        <position position="1"/>
    </location>
</feature>
<accession>A0AAD7CVA3</accession>
<reference evidence="2" key="1">
    <citation type="submission" date="2023-03" db="EMBL/GenBank/DDBJ databases">
        <title>Massive genome expansion in bonnet fungi (Mycena s.s.) driven by repeated elements and novel gene families across ecological guilds.</title>
        <authorList>
            <consortium name="Lawrence Berkeley National Laboratory"/>
            <person name="Harder C.B."/>
            <person name="Miyauchi S."/>
            <person name="Viragh M."/>
            <person name="Kuo A."/>
            <person name="Thoen E."/>
            <person name="Andreopoulos B."/>
            <person name="Lu D."/>
            <person name="Skrede I."/>
            <person name="Drula E."/>
            <person name="Henrissat B."/>
            <person name="Morin E."/>
            <person name="Kohler A."/>
            <person name="Barry K."/>
            <person name="LaButti K."/>
            <person name="Morin E."/>
            <person name="Salamov A."/>
            <person name="Lipzen A."/>
            <person name="Mereny Z."/>
            <person name="Hegedus B."/>
            <person name="Baldrian P."/>
            <person name="Stursova M."/>
            <person name="Weitz H."/>
            <person name="Taylor A."/>
            <person name="Grigoriev I.V."/>
            <person name="Nagy L.G."/>
            <person name="Martin F."/>
            <person name="Kauserud H."/>
        </authorList>
    </citation>
    <scope>NUCLEOTIDE SEQUENCE</scope>
    <source>
        <strain evidence="2">CBHHK067</strain>
    </source>
</reference>